<name>A0A183VDA2_TOXCA</name>
<feature type="transmembrane region" description="Helical" evidence="8">
    <location>
        <begin position="136"/>
        <end position="155"/>
    </location>
</feature>
<reference evidence="9 10" key="2">
    <citation type="submission" date="2018-11" db="EMBL/GenBank/DDBJ databases">
        <authorList>
            <consortium name="Pathogen Informatics"/>
        </authorList>
    </citation>
    <scope>NUCLEOTIDE SEQUENCE [LARGE SCALE GENOMIC DNA]</scope>
</reference>
<comment type="caution">
    <text evidence="8">Lacks conserved residue(s) required for the propagation of feature annotation.</text>
</comment>
<comment type="subcellular location">
    <subcellularLocation>
        <location evidence="1">Cytoplasmic vesicle</location>
        <location evidence="1">Autophagosome membrane</location>
        <topology evidence="1">Multi-pass membrane protein</topology>
    </subcellularLocation>
</comment>
<dbReference type="InterPro" id="IPR004240">
    <property type="entry name" value="EMP70"/>
</dbReference>
<keyword evidence="4" id="KW-0732">Signal</keyword>
<feature type="transmembrane region" description="Helical" evidence="8">
    <location>
        <begin position="247"/>
        <end position="270"/>
    </location>
</feature>
<evidence type="ECO:0000256" key="1">
    <source>
        <dbReference type="ARBA" id="ARBA00004542"/>
    </source>
</evidence>
<keyword evidence="10" id="KW-1185">Reference proteome</keyword>
<reference evidence="11" key="1">
    <citation type="submission" date="2016-06" db="UniProtKB">
        <authorList>
            <consortium name="WormBaseParasite"/>
        </authorList>
    </citation>
    <scope>IDENTIFICATION</scope>
</reference>
<dbReference type="PANTHER" id="PTHR10766">
    <property type="entry name" value="TRANSMEMBRANE 9 SUPERFAMILY PROTEIN"/>
    <property type="match status" value="1"/>
</dbReference>
<dbReference type="WBParaSite" id="TCNE_0001872601-mRNA-1">
    <property type="protein sequence ID" value="TCNE_0001872601-mRNA-1"/>
    <property type="gene ID" value="TCNE_0001872601"/>
</dbReference>
<accession>A0A183VDA2</accession>
<dbReference type="GO" id="GO:0016020">
    <property type="term" value="C:membrane"/>
    <property type="evidence" value="ECO:0007669"/>
    <property type="project" value="UniProtKB-SubCell"/>
</dbReference>
<dbReference type="GO" id="GO:0072657">
    <property type="term" value="P:protein localization to membrane"/>
    <property type="evidence" value="ECO:0007669"/>
    <property type="project" value="TreeGrafter"/>
</dbReference>
<evidence type="ECO:0000256" key="2">
    <source>
        <dbReference type="ARBA" id="ARBA00005227"/>
    </source>
</evidence>
<protein>
    <recommendedName>
        <fullName evidence="8">Transmembrane 9 superfamily member</fullName>
    </recommendedName>
</protein>
<sequence length="317" mass="36544">MLKNVLRETVRQEEDKKAFFSSQTIRIQWMAVLHSALLVVLLVLFVALILLSIVRRDLNRYNDAKDDDLLLENGWKTISMDVFRTPKHAGLFAAILAVDEFTERTTLVEDFSMCWIAVHLFDAVDSGARIYECCQCAIFLTLLILVLGSTNVVSVHRHGALYTLAVVLYACTSGNDFGIFYKYSGDGCICRYSAPCRIRNVPRQLPILPWYHSTIYFGFVGGFLPFSAISVELYYVFSAVWGREVYVLFYIILIMFFIMIMVVATTSVVLTYLQLNAEDYHWWWRSIFTGGYVCFILVSFLRKYCLKRTLTEVHHLN</sequence>
<dbReference type="Proteomes" id="UP000050794">
    <property type="component" value="Unassembled WGS sequence"/>
</dbReference>
<keyword evidence="3 8" id="KW-0812">Transmembrane</keyword>
<comment type="function">
    <text evidence="7">Plays an essential role in autophagy.</text>
</comment>
<evidence type="ECO:0000256" key="3">
    <source>
        <dbReference type="ARBA" id="ARBA00022692"/>
    </source>
</evidence>
<evidence type="ECO:0000313" key="10">
    <source>
        <dbReference type="Proteomes" id="UP000050794"/>
    </source>
</evidence>
<dbReference type="PANTHER" id="PTHR10766:SF177">
    <property type="entry name" value="TRANSMEMBRANE 9 SUPERFAMILY MEMBER 1"/>
    <property type="match status" value="1"/>
</dbReference>
<feature type="transmembrane region" description="Helical" evidence="8">
    <location>
        <begin position="27"/>
        <end position="51"/>
    </location>
</feature>
<dbReference type="AlphaFoldDB" id="A0A183VDA2"/>
<feature type="transmembrane region" description="Helical" evidence="8">
    <location>
        <begin position="215"/>
        <end position="235"/>
    </location>
</feature>
<evidence type="ECO:0000256" key="4">
    <source>
        <dbReference type="ARBA" id="ARBA00022729"/>
    </source>
</evidence>
<gene>
    <name evidence="9" type="ORF">TCNE_LOCUS18722</name>
</gene>
<dbReference type="EMBL" id="UYWY01025880">
    <property type="protein sequence ID" value="VDM50043.1"/>
    <property type="molecule type" value="Genomic_DNA"/>
</dbReference>
<organism evidence="10 11">
    <name type="scientific">Toxocara canis</name>
    <name type="common">Canine roundworm</name>
    <dbReference type="NCBI Taxonomy" id="6265"/>
    <lineage>
        <taxon>Eukaryota</taxon>
        <taxon>Metazoa</taxon>
        <taxon>Ecdysozoa</taxon>
        <taxon>Nematoda</taxon>
        <taxon>Chromadorea</taxon>
        <taxon>Rhabditida</taxon>
        <taxon>Spirurina</taxon>
        <taxon>Ascaridomorpha</taxon>
        <taxon>Ascaridoidea</taxon>
        <taxon>Toxocaridae</taxon>
        <taxon>Toxocara</taxon>
    </lineage>
</organism>
<evidence type="ECO:0000256" key="7">
    <source>
        <dbReference type="ARBA" id="ARBA00037688"/>
    </source>
</evidence>
<keyword evidence="6 8" id="KW-0472">Membrane</keyword>
<evidence type="ECO:0000313" key="9">
    <source>
        <dbReference type="EMBL" id="VDM50043.1"/>
    </source>
</evidence>
<evidence type="ECO:0000256" key="6">
    <source>
        <dbReference type="ARBA" id="ARBA00023136"/>
    </source>
</evidence>
<dbReference type="Pfam" id="PF02990">
    <property type="entry name" value="EMP70"/>
    <property type="match status" value="2"/>
</dbReference>
<proteinExistence type="inferred from homology"/>
<keyword evidence="5 8" id="KW-1133">Transmembrane helix</keyword>
<evidence type="ECO:0000313" key="11">
    <source>
        <dbReference type="WBParaSite" id="TCNE_0001872601-mRNA-1"/>
    </source>
</evidence>
<comment type="similarity">
    <text evidence="2 8">Belongs to the nonaspanin (TM9SF) (TC 9.A.2) family.</text>
</comment>
<evidence type="ECO:0000256" key="8">
    <source>
        <dbReference type="RuleBase" id="RU363079"/>
    </source>
</evidence>
<feature type="transmembrane region" description="Helical" evidence="8">
    <location>
        <begin position="282"/>
        <end position="301"/>
    </location>
</feature>
<evidence type="ECO:0000256" key="5">
    <source>
        <dbReference type="ARBA" id="ARBA00022989"/>
    </source>
</evidence>